<dbReference type="EMBL" id="QFXE01000008">
    <property type="protein sequence ID" value="RDH86611.1"/>
    <property type="molecule type" value="Genomic_DNA"/>
</dbReference>
<evidence type="ECO:0000313" key="3">
    <source>
        <dbReference type="Proteomes" id="UP000254771"/>
    </source>
</evidence>
<gene>
    <name evidence="2" type="ORF">DIZ78_06805</name>
</gene>
<dbReference type="InterPro" id="IPR046342">
    <property type="entry name" value="CBS_dom_sf"/>
</dbReference>
<dbReference type="Gene3D" id="3.10.580.10">
    <property type="entry name" value="CBS-domain"/>
    <property type="match status" value="1"/>
</dbReference>
<feature type="domain" description="CBS" evidence="1">
    <location>
        <begin position="97"/>
        <end position="144"/>
    </location>
</feature>
<dbReference type="Proteomes" id="UP000254771">
    <property type="component" value="Unassembled WGS sequence"/>
</dbReference>
<accession>A0A370DR34</accession>
<dbReference type="InterPro" id="IPR000644">
    <property type="entry name" value="CBS_dom"/>
</dbReference>
<dbReference type="Pfam" id="PF00571">
    <property type="entry name" value="CBS"/>
    <property type="match status" value="1"/>
</dbReference>
<dbReference type="CDD" id="cd02205">
    <property type="entry name" value="CBS_pair_SF"/>
    <property type="match status" value="1"/>
</dbReference>
<sequence length="150" mass="16600">MNLEEILIPTEVAHIGMSFGDALEECVKRNVPGIPYVDAQGKIVGRFSLRHAFRLSCVPRDYIQGAHLLGDDLDYMDMAEEKAERILPLPVEGYVLDDAIQLNPGAQVMKALAIMEQFNTGYLFLTDGDEYKGVITRVGIARLVLNLGCC</sequence>
<proteinExistence type="predicted"/>
<evidence type="ECO:0000313" key="2">
    <source>
        <dbReference type="EMBL" id="RDH86611.1"/>
    </source>
</evidence>
<dbReference type="AlphaFoldDB" id="A0A370DR34"/>
<dbReference type="SUPFAM" id="SSF54631">
    <property type="entry name" value="CBS-domain pair"/>
    <property type="match status" value="1"/>
</dbReference>
<comment type="caution">
    <text evidence="2">The sequence shown here is derived from an EMBL/GenBank/DDBJ whole genome shotgun (WGS) entry which is preliminary data.</text>
</comment>
<keyword evidence="3" id="KW-1185">Reference proteome</keyword>
<evidence type="ECO:0000259" key="1">
    <source>
        <dbReference type="Pfam" id="PF00571"/>
    </source>
</evidence>
<name>A0A370DR34_9GAMM</name>
<reference evidence="2 3" key="1">
    <citation type="journal article" date="2018" name="ISME J.">
        <title>Endosymbiont genomes yield clues of tubeworm success.</title>
        <authorList>
            <person name="Li Y."/>
            <person name="Liles M.R."/>
            <person name="Halanych K.M."/>
        </authorList>
    </citation>
    <scope>NUCLEOTIDE SEQUENCE [LARGE SCALE GENOMIC DNA]</scope>
    <source>
        <strain evidence="2">A1462</strain>
    </source>
</reference>
<organism evidence="2 3">
    <name type="scientific">endosymbiont of Escarpia spicata</name>
    <dbReference type="NCBI Taxonomy" id="2200908"/>
    <lineage>
        <taxon>Bacteria</taxon>
        <taxon>Pseudomonadati</taxon>
        <taxon>Pseudomonadota</taxon>
        <taxon>Gammaproteobacteria</taxon>
        <taxon>sulfur-oxidizing symbionts</taxon>
    </lineage>
</organism>
<protein>
    <recommendedName>
        <fullName evidence="1">CBS domain-containing protein</fullName>
    </recommendedName>
</protein>